<dbReference type="InterPro" id="IPR027417">
    <property type="entry name" value="P-loop_NTPase"/>
</dbReference>
<dbReference type="Gene3D" id="3.40.50.300">
    <property type="entry name" value="P-loop containing nucleotide triphosphate hydrolases"/>
    <property type="match status" value="2"/>
</dbReference>
<keyword evidence="16" id="KW-1185">Reference proteome</keyword>
<dbReference type="InterPro" id="IPR000515">
    <property type="entry name" value="MetI-like"/>
</dbReference>
<dbReference type="CDD" id="cd03257">
    <property type="entry name" value="ABC_NikE_OppD_transporters"/>
    <property type="match status" value="2"/>
</dbReference>
<evidence type="ECO:0000313" key="16">
    <source>
        <dbReference type="Proteomes" id="UP000663937"/>
    </source>
</evidence>
<evidence type="ECO:0000256" key="11">
    <source>
        <dbReference type="RuleBase" id="RU363032"/>
    </source>
</evidence>
<feature type="transmembrane region" description="Helical" evidence="11">
    <location>
        <begin position="201"/>
        <end position="223"/>
    </location>
</feature>
<feature type="region of interest" description="Disordered" evidence="12">
    <location>
        <begin position="291"/>
        <end position="315"/>
    </location>
</feature>
<organism evidence="15 16">
    <name type="scientific">Pengzhenrongella sicca</name>
    <dbReference type="NCBI Taxonomy" id="2819238"/>
    <lineage>
        <taxon>Bacteria</taxon>
        <taxon>Bacillati</taxon>
        <taxon>Actinomycetota</taxon>
        <taxon>Actinomycetes</taxon>
        <taxon>Micrococcales</taxon>
        <taxon>Pengzhenrongella</taxon>
    </lineage>
</organism>
<reference evidence="15" key="1">
    <citation type="submission" date="2021-03" db="EMBL/GenBank/DDBJ databases">
        <title>Pengzhenrongella sicca gen. nov., sp. nov., a new member of suborder Micrococcineae isolated from High-Arctic tundra soil.</title>
        <authorList>
            <person name="Peng F."/>
        </authorList>
    </citation>
    <scope>NUCLEOTIDE SEQUENCE</scope>
    <source>
        <strain evidence="15">LRZ-2</strain>
    </source>
</reference>
<dbReference type="PROSITE" id="PS50893">
    <property type="entry name" value="ABC_TRANSPORTER_2"/>
    <property type="match status" value="2"/>
</dbReference>
<dbReference type="KEGG" id="psic:J4E96_16060"/>
<feature type="domain" description="ABC transporter" evidence="13">
    <location>
        <begin position="322"/>
        <end position="569"/>
    </location>
</feature>
<dbReference type="GO" id="GO:0055085">
    <property type="term" value="P:transmembrane transport"/>
    <property type="evidence" value="ECO:0007669"/>
    <property type="project" value="InterPro"/>
</dbReference>
<dbReference type="PROSITE" id="PS00211">
    <property type="entry name" value="ABC_TRANSPORTER_1"/>
    <property type="match status" value="2"/>
</dbReference>
<evidence type="ECO:0000259" key="13">
    <source>
        <dbReference type="PROSITE" id="PS50893"/>
    </source>
</evidence>
<evidence type="ECO:0000256" key="1">
    <source>
        <dbReference type="ARBA" id="ARBA00004141"/>
    </source>
</evidence>
<comment type="similarity">
    <text evidence="11">Belongs to the binding-protein-dependent transport system permease family.</text>
</comment>
<dbReference type="Pfam" id="PF00528">
    <property type="entry name" value="BPD_transp_1"/>
    <property type="match status" value="1"/>
</dbReference>
<evidence type="ECO:0000256" key="10">
    <source>
        <dbReference type="ARBA" id="ARBA00023136"/>
    </source>
</evidence>
<keyword evidence="10 11" id="KW-0472">Membrane</keyword>
<comment type="subcellular location">
    <subcellularLocation>
        <location evidence="11">Cell membrane</location>
        <topology evidence="11">Multi-pass membrane protein</topology>
    </subcellularLocation>
    <subcellularLocation>
        <location evidence="2">Cell membrane</location>
        <topology evidence="2">Peripheral membrane protein</topology>
    </subcellularLocation>
    <subcellularLocation>
        <location evidence="1">Membrane</location>
        <topology evidence="1">Multi-pass membrane protein</topology>
    </subcellularLocation>
</comment>
<dbReference type="GO" id="GO:0005524">
    <property type="term" value="F:ATP binding"/>
    <property type="evidence" value="ECO:0007669"/>
    <property type="project" value="UniProtKB-KW"/>
</dbReference>
<evidence type="ECO:0000256" key="5">
    <source>
        <dbReference type="ARBA" id="ARBA00022475"/>
    </source>
</evidence>
<feature type="transmembrane region" description="Helical" evidence="11">
    <location>
        <begin position="90"/>
        <end position="114"/>
    </location>
</feature>
<keyword evidence="6 11" id="KW-0812">Transmembrane</keyword>
<keyword evidence="4 11" id="KW-0813">Transport</keyword>
<evidence type="ECO:0000256" key="3">
    <source>
        <dbReference type="ARBA" id="ARBA00005417"/>
    </source>
</evidence>
<evidence type="ECO:0000256" key="6">
    <source>
        <dbReference type="ARBA" id="ARBA00022692"/>
    </source>
</evidence>
<keyword evidence="9 11" id="KW-1133">Transmembrane helix</keyword>
<dbReference type="GO" id="GO:0016887">
    <property type="term" value="F:ATP hydrolysis activity"/>
    <property type="evidence" value="ECO:0007669"/>
    <property type="project" value="InterPro"/>
</dbReference>
<dbReference type="SUPFAM" id="SSF52540">
    <property type="entry name" value="P-loop containing nucleoside triphosphate hydrolases"/>
    <property type="match status" value="2"/>
</dbReference>
<evidence type="ECO:0000256" key="2">
    <source>
        <dbReference type="ARBA" id="ARBA00004202"/>
    </source>
</evidence>
<accession>A0A8A4ZCS8</accession>
<dbReference type="Proteomes" id="UP000663937">
    <property type="component" value="Chromosome"/>
</dbReference>
<evidence type="ECO:0000256" key="7">
    <source>
        <dbReference type="ARBA" id="ARBA00022741"/>
    </source>
</evidence>
<dbReference type="RefSeq" id="WP_227423079.1">
    <property type="nucleotide sequence ID" value="NZ_CP071868.1"/>
</dbReference>
<feature type="domain" description="ABC transporter" evidence="13">
    <location>
        <begin position="596"/>
        <end position="858"/>
    </location>
</feature>
<dbReference type="InterPro" id="IPR035906">
    <property type="entry name" value="MetI-like_sf"/>
</dbReference>
<dbReference type="PANTHER" id="PTHR43297:SF2">
    <property type="entry name" value="DIPEPTIDE TRANSPORT ATP-BINDING PROTEIN DPPD"/>
    <property type="match status" value="1"/>
</dbReference>
<keyword evidence="8 15" id="KW-0067">ATP-binding</keyword>
<dbReference type="InterPro" id="IPR003439">
    <property type="entry name" value="ABC_transporter-like_ATP-bd"/>
</dbReference>
<proteinExistence type="inferred from homology"/>
<feature type="domain" description="ABC transmembrane type-1" evidence="14">
    <location>
        <begin position="86"/>
        <end position="277"/>
    </location>
</feature>
<dbReference type="PANTHER" id="PTHR43297">
    <property type="entry name" value="OLIGOPEPTIDE TRANSPORT ATP-BINDING PROTEIN APPD"/>
    <property type="match status" value="1"/>
</dbReference>
<evidence type="ECO:0000256" key="12">
    <source>
        <dbReference type="SAM" id="MobiDB-lite"/>
    </source>
</evidence>
<dbReference type="InterPro" id="IPR013563">
    <property type="entry name" value="Oligopep_ABC_C"/>
</dbReference>
<evidence type="ECO:0000256" key="8">
    <source>
        <dbReference type="ARBA" id="ARBA00022840"/>
    </source>
</evidence>
<dbReference type="SUPFAM" id="SSF161098">
    <property type="entry name" value="MetI-like"/>
    <property type="match status" value="1"/>
</dbReference>
<sequence>MTLRSFARHRGAVVGLVVLVTIVVLAVSALGVGPVPGWWPLDYRVPMPIVDGGRPTLSAWPPSLGPHPFGQDNLGRDYFALTLQGARQSLVIALVVGLVGTVLGAVAGACAGYYRGAVEAVLMRLTDVLLTIPLIAVAAVVAGHGRGLGGVWGLGLFLGLVTWPPLARLVRSEVLTLREREFVDAARTLGATDARILRRHVLPNAAGVIIVSATLAVSSAILLESALSYLGFGVQPPGTSLGQLINDYRSAMTVRPWLFWWPGLFIVAIALSVNLLGDGLRDALDPRQLRGARRGASARSPDAPVPAEPAPAAPGPSPVLEVRDLGVEFAVDGAWVPAVRDVGFAIAPGEVLALVGGSGAGKSASALAILGLLPASARSTGSVRLAGAELLGAPAAALRAVRGTAVGVVFQEPATALNPVLTVGSQVAGVLLAHRTTSPARARARTLELFALVRLPTPAATFGAYPHQLSGGQRQRVMIAMAIACDPVLLIADEPTSALDIVTAAQVLDLLRELPGRLGLAILLITHDLGVVADLADRVVVLDRGRVVESGPVRQVLVAPAHPRTRALVDAVPVLVSVLGRAPAAGPAQAPGAAALEVRDVVVDYPGRRRTPPVRAVDGVSFVLAPGEILGLVGESGAGKSTLGRAVVGLAPLSGGSIAVAGAAVRDRGAHSRGAHSRPGVHNQPGARRARPPRPRAAIVFQDPGTSLDPRLTVGASIGEPLRLHDRLGGVGLDRRVDALLDDVGLPRAYRTRFPHELSGGERQRVAIARALSLSPDLVVADEPTSALDVVAAAQVLDLLRALQRARGFACLFISHDLAVVERVASRVAVLRRGRLVEIGPCSDVLTSPRAEYTRALIAATRVPDPDAQRARRAARARLPAAEDL</sequence>
<protein>
    <submittedName>
        <fullName evidence="15">ATP-binding cassette domain-containing protein</fullName>
    </submittedName>
</protein>
<dbReference type="CDD" id="cd06261">
    <property type="entry name" value="TM_PBP2"/>
    <property type="match status" value="1"/>
</dbReference>
<dbReference type="PROSITE" id="PS50928">
    <property type="entry name" value="ABC_TM1"/>
    <property type="match status" value="1"/>
</dbReference>
<dbReference type="InterPro" id="IPR003593">
    <property type="entry name" value="AAA+_ATPase"/>
</dbReference>
<feature type="transmembrane region" description="Helical" evidence="11">
    <location>
        <begin position="12"/>
        <end position="32"/>
    </location>
</feature>
<dbReference type="SMART" id="SM00382">
    <property type="entry name" value="AAA"/>
    <property type="match status" value="2"/>
</dbReference>
<dbReference type="GO" id="GO:0015833">
    <property type="term" value="P:peptide transport"/>
    <property type="evidence" value="ECO:0007669"/>
    <property type="project" value="InterPro"/>
</dbReference>
<name>A0A8A4ZCS8_9MICO</name>
<keyword evidence="5" id="KW-1003">Cell membrane</keyword>
<dbReference type="InterPro" id="IPR017871">
    <property type="entry name" value="ABC_transporter-like_CS"/>
</dbReference>
<evidence type="ECO:0000256" key="4">
    <source>
        <dbReference type="ARBA" id="ARBA00022448"/>
    </source>
</evidence>
<evidence type="ECO:0000313" key="15">
    <source>
        <dbReference type="EMBL" id="QTE28829.1"/>
    </source>
</evidence>
<feature type="compositionally biased region" description="Pro residues" evidence="12">
    <location>
        <begin position="303"/>
        <end position="315"/>
    </location>
</feature>
<feature type="transmembrane region" description="Helical" evidence="11">
    <location>
        <begin position="149"/>
        <end position="170"/>
    </location>
</feature>
<feature type="transmembrane region" description="Helical" evidence="11">
    <location>
        <begin position="121"/>
        <end position="143"/>
    </location>
</feature>
<keyword evidence="7" id="KW-0547">Nucleotide-binding</keyword>
<dbReference type="InterPro" id="IPR050388">
    <property type="entry name" value="ABC_Ni/Peptide_Import"/>
</dbReference>
<dbReference type="Pfam" id="PF00005">
    <property type="entry name" value="ABC_tran"/>
    <property type="match status" value="2"/>
</dbReference>
<dbReference type="EMBL" id="CP071868">
    <property type="protein sequence ID" value="QTE28829.1"/>
    <property type="molecule type" value="Genomic_DNA"/>
</dbReference>
<dbReference type="Gene3D" id="1.10.3720.10">
    <property type="entry name" value="MetI-like"/>
    <property type="match status" value="1"/>
</dbReference>
<comment type="similarity">
    <text evidence="3">Belongs to the ABC transporter superfamily.</text>
</comment>
<evidence type="ECO:0000256" key="9">
    <source>
        <dbReference type="ARBA" id="ARBA00022989"/>
    </source>
</evidence>
<dbReference type="GO" id="GO:0005886">
    <property type="term" value="C:plasma membrane"/>
    <property type="evidence" value="ECO:0007669"/>
    <property type="project" value="UniProtKB-SubCell"/>
</dbReference>
<gene>
    <name evidence="15" type="ORF">J4E96_16060</name>
</gene>
<evidence type="ECO:0000259" key="14">
    <source>
        <dbReference type="PROSITE" id="PS50928"/>
    </source>
</evidence>
<feature type="region of interest" description="Disordered" evidence="12">
    <location>
        <begin position="665"/>
        <end position="694"/>
    </location>
</feature>
<dbReference type="AlphaFoldDB" id="A0A8A4ZCS8"/>
<dbReference type="Pfam" id="PF08352">
    <property type="entry name" value="oligo_HPY"/>
    <property type="match status" value="2"/>
</dbReference>